<dbReference type="CDD" id="cd08422">
    <property type="entry name" value="PBP2_CrgA_like"/>
    <property type="match status" value="1"/>
</dbReference>
<dbReference type="Proteomes" id="UP000264036">
    <property type="component" value="Unassembled WGS sequence"/>
</dbReference>
<comment type="similarity">
    <text evidence="1">Belongs to the LysR transcriptional regulatory family.</text>
</comment>
<evidence type="ECO:0000256" key="1">
    <source>
        <dbReference type="ARBA" id="ARBA00009437"/>
    </source>
</evidence>
<dbReference type="Pfam" id="PF03466">
    <property type="entry name" value="LysR_substrate"/>
    <property type="match status" value="1"/>
</dbReference>
<dbReference type="Gene3D" id="1.10.10.10">
    <property type="entry name" value="Winged helix-like DNA-binding domain superfamily/Winged helix DNA-binding domain"/>
    <property type="match status" value="1"/>
</dbReference>
<dbReference type="InterPro" id="IPR058163">
    <property type="entry name" value="LysR-type_TF_proteobact-type"/>
</dbReference>
<evidence type="ECO:0000256" key="2">
    <source>
        <dbReference type="ARBA" id="ARBA00023015"/>
    </source>
</evidence>
<evidence type="ECO:0000313" key="7">
    <source>
        <dbReference type="Proteomes" id="UP000264036"/>
    </source>
</evidence>
<dbReference type="Pfam" id="PF00126">
    <property type="entry name" value="HTH_1"/>
    <property type="match status" value="1"/>
</dbReference>
<dbReference type="EMBL" id="DOEK01000027">
    <property type="protein sequence ID" value="HBP29705.1"/>
    <property type="molecule type" value="Genomic_DNA"/>
</dbReference>
<keyword evidence="2" id="KW-0805">Transcription regulation</keyword>
<comment type="caution">
    <text evidence="6">The sequence shown here is derived from an EMBL/GenBank/DDBJ whole genome shotgun (WGS) entry which is preliminary data.</text>
</comment>
<feature type="domain" description="HTH lysR-type" evidence="5">
    <location>
        <begin position="1"/>
        <end position="59"/>
    </location>
</feature>
<evidence type="ECO:0000259" key="5">
    <source>
        <dbReference type="PROSITE" id="PS50931"/>
    </source>
</evidence>
<dbReference type="FunFam" id="1.10.10.10:FF:000001">
    <property type="entry name" value="LysR family transcriptional regulator"/>
    <property type="match status" value="1"/>
</dbReference>
<evidence type="ECO:0000256" key="3">
    <source>
        <dbReference type="ARBA" id="ARBA00023125"/>
    </source>
</evidence>
<evidence type="ECO:0000256" key="4">
    <source>
        <dbReference type="ARBA" id="ARBA00023163"/>
    </source>
</evidence>
<dbReference type="SUPFAM" id="SSF46785">
    <property type="entry name" value="Winged helix' DNA-binding domain"/>
    <property type="match status" value="1"/>
</dbReference>
<keyword evidence="3" id="KW-0238">DNA-binding</keyword>
<reference evidence="6 7" key="1">
    <citation type="journal article" date="2018" name="Nat. Biotechnol.">
        <title>A standardized bacterial taxonomy based on genome phylogeny substantially revises the tree of life.</title>
        <authorList>
            <person name="Parks D.H."/>
            <person name="Chuvochina M."/>
            <person name="Waite D.W."/>
            <person name="Rinke C."/>
            <person name="Skarshewski A."/>
            <person name="Chaumeil P.A."/>
            <person name="Hugenholtz P."/>
        </authorList>
    </citation>
    <scope>NUCLEOTIDE SEQUENCE [LARGE SCALE GENOMIC DNA]</scope>
    <source>
        <strain evidence="6">UBA10707</strain>
    </source>
</reference>
<dbReference type="InterPro" id="IPR005119">
    <property type="entry name" value="LysR_subst-bd"/>
</dbReference>
<dbReference type="GO" id="GO:0003700">
    <property type="term" value="F:DNA-binding transcription factor activity"/>
    <property type="evidence" value="ECO:0007669"/>
    <property type="project" value="InterPro"/>
</dbReference>
<organism evidence="6 7">
    <name type="scientific">Advenella kashmirensis</name>
    <dbReference type="NCBI Taxonomy" id="310575"/>
    <lineage>
        <taxon>Bacteria</taxon>
        <taxon>Pseudomonadati</taxon>
        <taxon>Pseudomonadota</taxon>
        <taxon>Betaproteobacteria</taxon>
        <taxon>Burkholderiales</taxon>
        <taxon>Alcaligenaceae</taxon>
    </lineage>
</organism>
<keyword evidence="4" id="KW-0804">Transcription</keyword>
<dbReference type="InterPro" id="IPR000847">
    <property type="entry name" value="LysR_HTH_N"/>
</dbReference>
<sequence>MDRLKAMELFLSVSRSGSFTETARQFGISPTSVSRMITELEQALNVRLLLRSTRQVMLTEAGQEYANQLEGILWSINHAHDSITAISTSPQGLLRVHSRVMFGLGVLTPLLARFRTLYPDIHVELILAEAQADLRLAQIDIDFRIAPPVEAGLKRRILFKSERHLVASPDYIASMPALTAPPQLAEHALICYLKPGEGYVFRFLSDKGIDEVALHPRHVTNNGIAQLELARLGEGIALLDDYTVANDIAQGRLVRLLPDFRVTNSSFEDGIYATILDTPMIPAKIRVFLDFVASEVSGSDRRFLAYRQLGG</sequence>
<dbReference type="PANTHER" id="PTHR30537">
    <property type="entry name" value="HTH-TYPE TRANSCRIPTIONAL REGULATOR"/>
    <property type="match status" value="1"/>
</dbReference>
<dbReference type="PANTHER" id="PTHR30537:SF5">
    <property type="entry name" value="HTH-TYPE TRANSCRIPTIONAL ACTIVATOR TTDR-RELATED"/>
    <property type="match status" value="1"/>
</dbReference>
<protein>
    <submittedName>
        <fullName evidence="6">Transcriptional regulator</fullName>
    </submittedName>
</protein>
<evidence type="ECO:0000313" key="6">
    <source>
        <dbReference type="EMBL" id="HBP29705.1"/>
    </source>
</evidence>
<name>A0A356LGS8_9BURK</name>
<dbReference type="AlphaFoldDB" id="A0A356LGS8"/>
<accession>A0A356LGS8</accession>
<dbReference type="GO" id="GO:0006351">
    <property type="term" value="P:DNA-templated transcription"/>
    <property type="evidence" value="ECO:0007669"/>
    <property type="project" value="TreeGrafter"/>
</dbReference>
<dbReference type="Gene3D" id="3.40.190.290">
    <property type="match status" value="1"/>
</dbReference>
<dbReference type="GO" id="GO:0043565">
    <property type="term" value="F:sequence-specific DNA binding"/>
    <property type="evidence" value="ECO:0007669"/>
    <property type="project" value="TreeGrafter"/>
</dbReference>
<dbReference type="SUPFAM" id="SSF53850">
    <property type="entry name" value="Periplasmic binding protein-like II"/>
    <property type="match status" value="1"/>
</dbReference>
<dbReference type="InterPro" id="IPR036388">
    <property type="entry name" value="WH-like_DNA-bd_sf"/>
</dbReference>
<gene>
    <name evidence="6" type="ORF">DD666_09850</name>
</gene>
<dbReference type="InterPro" id="IPR036390">
    <property type="entry name" value="WH_DNA-bd_sf"/>
</dbReference>
<dbReference type="PROSITE" id="PS50931">
    <property type="entry name" value="HTH_LYSR"/>
    <property type="match status" value="1"/>
</dbReference>
<proteinExistence type="inferred from homology"/>